<keyword evidence="3" id="KW-1185">Reference proteome</keyword>
<organism evidence="2 3">
    <name type="scientific">Klebsormidium nitens</name>
    <name type="common">Green alga</name>
    <name type="synonym">Ulothrix nitens</name>
    <dbReference type="NCBI Taxonomy" id="105231"/>
    <lineage>
        <taxon>Eukaryota</taxon>
        <taxon>Viridiplantae</taxon>
        <taxon>Streptophyta</taxon>
        <taxon>Klebsormidiophyceae</taxon>
        <taxon>Klebsormidiales</taxon>
        <taxon>Klebsormidiaceae</taxon>
        <taxon>Klebsormidium</taxon>
    </lineage>
</organism>
<accession>A0A1Y1ILQ4</accession>
<dbReference type="InterPro" id="IPR010718">
    <property type="entry name" value="DUF1294"/>
</dbReference>
<keyword evidence="1" id="KW-1133">Transmembrane helix</keyword>
<gene>
    <name evidence="2" type="ORF">KFL_004810110</name>
</gene>
<reference evidence="2 3" key="1">
    <citation type="journal article" date="2014" name="Nat. Commun.">
        <title>Klebsormidium flaccidum genome reveals primary factors for plant terrestrial adaptation.</title>
        <authorList>
            <person name="Hori K."/>
            <person name="Maruyama F."/>
            <person name="Fujisawa T."/>
            <person name="Togashi T."/>
            <person name="Yamamoto N."/>
            <person name="Seo M."/>
            <person name="Sato S."/>
            <person name="Yamada T."/>
            <person name="Mori H."/>
            <person name="Tajima N."/>
            <person name="Moriyama T."/>
            <person name="Ikeuchi M."/>
            <person name="Watanabe M."/>
            <person name="Wada H."/>
            <person name="Kobayashi K."/>
            <person name="Saito M."/>
            <person name="Masuda T."/>
            <person name="Sasaki-Sekimoto Y."/>
            <person name="Mashiguchi K."/>
            <person name="Awai K."/>
            <person name="Shimojima M."/>
            <person name="Masuda S."/>
            <person name="Iwai M."/>
            <person name="Nobusawa T."/>
            <person name="Narise T."/>
            <person name="Kondo S."/>
            <person name="Saito H."/>
            <person name="Sato R."/>
            <person name="Murakawa M."/>
            <person name="Ihara Y."/>
            <person name="Oshima-Yamada Y."/>
            <person name="Ohtaka K."/>
            <person name="Satoh M."/>
            <person name="Sonobe K."/>
            <person name="Ishii M."/>
            <person name="Ohtani R."/>
            <person name="Kanamori-Sato M."/>
            <person name="Honoki R."/>
            <person name="Miyazaki D."/>
            <person name="Mochizuki H."/>
            <person name="Umetsu J."/>
            <person name="Higashi K."/>
            <person name="Shibata D."/>
            <person name="Kamiya Y."/>
            <person name="Sato N."/>
            <person name="Nakamura Y."/>
            <person name="Tabata S."/>
            <person name="Ida S."/>
            <person name="Kurokawa K."/>
            <person name="Ohta H."/>
        </authorList>
    </citation>
    <scope>NUCLEOTIDE SEQUENCE [LARGE SCALE GENOMIC DNA]</scope>
    <source>
        <strain evidence="2 3">NIES-2285</strain>
    </source>
</reference>
<dbReference type="Pfam" id="PF06961">
    <property type="entry name" value="DUF1294"/>
    <property type="match status" value="1"/>
</dbReference>
<feature type="transmembrane region" description="Helical" evidence="1">
    <location>
        <begin position="12"/>
        <end position="33"/>
    </location>
</feature>
<evidence type="ECO:0000313" key="2">
    <source>
        <dbReference type="EMBL" id="GAQ89038.1"/>
    </source>
</evidence>
<evidence type="ECO:0000256" key="1">
    <source>
        <dbReference type="SAM" id="Phobius"/>
    </source>
</evidence>
<dbReference type="OrthoDB" id="10259680at2759"/>
<sequence>MAARSALRGRPLLGIGAVYAVGINAGAAATFWYDKECAKRKQWRVSENALCLTAALGGWIGGMWAMQQFRHKTQKKSFQEKYYASVAGNVAALTLGSRTVYGKRLLATLLKR</sequence>
<keyword evidence="1" id="KW-0812">Transmembrane</keyword>
<dbReference type="AlphaFoldDB" id="A0A1Y1ILQ4"/>
<keyword evidence="1" id="KW-0472">Membrane</keyword>
<evidence type="ECO:0000313" key="3">
    <source>
        <dbReference type="Proteomes" id="UP000054558"/>
    </source>
</evidence>
<name>A0A1Y1ILQ4_KLENI</name>
<proteinExistence type="predicted"/>
<protein>
    <submittedName>
        <fullName evidence="2">Uncharacterized protein</fullName>
    </submittedName>
</protein>
<dbReference type="EMBL" id="DF237430">
    <property type="protein sequence ID" value="GAQ89038.1"/>
    <property type="molecule type" value="Genomic_DNA"/>
</dbReference>
<dbReference type="Proteomes" id="UP000054558">
    <property type="component" value="Unassembled WGS sequence"/>
</dbReference>
<feature type="transmembrane region" description="Helical" evidence="1">
    <location>
        <begin position="45"/>
        <end position="66"/>
    </location>
</feature>